<gene>
    <name evidence="1" type="ORF">CLV82_1728</name>
</gene>
<evidence type="ECO:0000313" key="2">
    <source>
        <dbReference type="Proteomes" id="UP000295468"/>
    </source>
</evidence>
<keyword evidence="2" id="KW-1185">Reference proteome</keyword>
<name>A0A4R6TMR8_9FLAO</name>
<reference evidence="1 2" key="1">
    <citation type="submission" date="2019-03" db="EMBL/GenBank/DDBJ databases">
        <title>Genomic Encyclopedia of Archaeal and Bacterial Type Strains, Phase II (KMG-II): from individual species to whole genera.</title>
        <authorList>
            <person name="Goeker M."/>
        </authorList>
    </citation>
    <scope>NUCLEOTIDE SEQUENCE [LARGE SCALE GENOMIC DNA]</scope>
    <source>
        <strain evidence="1 2">DSM 18435</strain>
    </source>
</reference>
<dbReference type="Proteomes" id="UP000295468">
    <property type="component" value="Unassembled WGS sequence"/>
</dbReference>
<comment type="caution">
    <text evidence="1">The sequence shown here is derived from an EMBL/GenBank/DDBJ whole genome shotgun (WGS) entry which is preliminary data.</text>
</comment>
<sequence length="80" mass="8952">MIQNTCKLEGGSIACWDNRVDTDSTVLFLYGNSIDTLACENQIRSNKFDSFHVLSPDLPGHGHSFLQEYSVNYDLKPGNI</sequence>
<dbReference type="EMBL" id="SNYI01000002">
    <property type="protein sequence ID" value="TDQ31029.1"/>
    <property type="molecule type" value="Genomic_DNA"/>
</dbReference>
<dbReference type="AlphaFoldDB" id="A0A4R6TMR8"/>
<dbReference type="SUPFAM" id="SSF53474">
    <property type="entry name" value="alpha/beta-Hydrolases"/>
    <property type="match status" value="1"/>
</dbReference>
<dbReference type="InterPro" id="IPR029058">
    <property type="entry name" value="AB_hydrolase_fold"/>
</dbReference>
<proteinExistence type="predicted"/>
<protein>
    <recommendedName>
        <fullName evidence="3">Alpha/beta hydrolase family protein</fullName>
    </recommendedName>
</protein>
<evidence type="ECO:0008006" key="3">
    <source>
        <dbReference type="Google" id="ProtNLM"/>
    </source>
</evidence>
<organism evidence="1 2">
    <name type="scientific">Zeaxanthinibacter enoshimensis</name>
    <dbReference type="NCBI Taxonomy" id="392009"/>
    <lineage>
        <taxon>Bacteria</taxon>
        <taxon>Pseudomonadati</taxon>
        <taxon>Bacteroidota</taxon>
        <taxon>Flavobacteriia</taxon>
        <taxon>Flavobacteriales</taxon>
        <taxon>Flavobacteriaceae</taxon>
        <taxon>Zeaxanthinibacter</taxon>
    </lineage>
</organism>
<evidence type="ECO:0000313" key="1">
    <source>
        <dbReference type="EMBL" id="TDQ31029.1"/>
    </source>
</evidence>
<accession>A0A4R6TMR8</accession>